<keyword evidence="4" id="KW-1185">Reference proteome</keyword>
<dbReference type="RefSeq" id="WP_209338340.1">
    <property type="nucleotide sequence ID" value="NZ_JAGIQL010000007.1"/>
</dbReference>
<dbReference type="GO" id="GO:0006950">
    <property type="term" value="P:response to stress"/>
    <property type="evidence" value="ECO:0007669"/>
    <property type="project" value="TreeGrafter"/>
</dbReference>
<protein>
    <submittedName>
        <fullName evidence="3">MarR family transcriptional regulator</fullName>
    </submittedName>
</protein>
<evidence type="ECO:0000259" key="2">
    <source>
        <dbReference type="PROSITE" id="PS50995"/>
    </source>
</evidence>
<dbReference type="SUPFAM" id="SSF46785">
    <property type="entry name" value="Winged helix' DNA-binding domain"/>
    <property type="match status" value="1"/>
</dbReference>
<dbReference type="Gene3D" id="1.10.10.10">
    <property type="entry name" value="Winged helix-like DNA-binding domain superfamily/Winged helix DNA-binding domain"/>
    <property type="match status" value="1"/>
</dbReference>
<evidence type="ECO:0000313" key="4">
    <source>
        <dbReference type="Proteomes" id="UP000670475"/>
    </source>
</evidence>
<dbReference type="Pfam" id="PF01047">
    <property type="entry name" value="MarR"/>
    <property type="match status" value="1"/>
</dbReference>
<proteinExistence type="predicted"/>
<dbReference type="PANTHER" id="PTHR33164:SF94">
    <property type="entry name" value="TRANSCRIPTIONAL REGULATORY PROTEIN-RELATED"/>
    <property type="match status" value="1"/>
</dbReference>
<sequence length="174" mass="18887">MPERAPAPRPDAPHDGEADEVVTAVLTASRLLVAVSARSLASVEETLTLPQFRMLVVLSTRGPMNISRLGTHLDVIPSTAMRMVERLTGAGMLERELNPGNRREILIRLTAEGRRVVDAATDRRRAEIARIVGAMPPAHRTALVEALRAFSEAGDEPPVAEQAAPARTGTDMRW</sequence>
<reference evidence="3" key="1">
    <citation type="submission" date="2021-03" db="EMBL/GenBank/DDBJ databases">
        <title>Whole genome sequence of Streptomyces bomunensis MMS17-BM035.</title>
        <authorList>
            <person name="Lee J.H."/>
        </authorList>
    </citation>
    <scope>NUCLEOTIDE SEQUENCE</scope>
    <source>
        <strain evidence="3">MMS17-BM035</strain>
    </source>
</reference>
<feature type="domain" description="HTH marR-type" evidence="2">
    <location>
        <begin position="18"/>
        <end position="152"/>
    </location>
</feature>
<dbReference type="InterPro" id="IPR039422">
    <property type="entry name" value="MarR/SlyA-like"/>
</dbReference>
<organism evidence="3 4">
    <name type="scientific">Streptomyces montanisoli</name>
    <dbReference type="NCBI Taxonomy" id="2798581"/>
    <lineage>
        <taxon>Bacteria</taxon>
        <taxon>Bacillati</taxon>
        <taxon>Actinomycetota</taxon>
        <taxon>Actinomycetes</taxon>
        <taxon>Kitasatosporales</taxon>
        <taxon>Streptomycetaceae</taxon>
        <taxon>Streptomyces</taxon>
    </lineage>
</organism>
<accession>A0A940M5L2</accession>
<dbReference type="GO" id="GO:0003700">
    <property type="term" value="F:DNA-binding transcription factor activity"/>
    <property type="evidence" value="ECO:0007669"/>
    <property type="project" value="InterPro"/>
</dbReference>
<dbReference type="InterPro" id="IPR000835">
    <property type="entry name" value="HTH_MarR-typ"/>
</dbReference>
<name>A0A940M5L2_9ACTN</name>
<feature type="region of interest" description="Disordered" evidence="1">
    <location>
        <begin position="154"/>
        <end position="174"/>
    </location>
</feature>
<dbReference type="InterPro" id="IPR036390">
    <property type="entry name" value="WH_DNA-bd_sf"/>
</dbReference>
<evidence type="ECO:0000256" key="1">
    <source>
        <dbReference type="SAM" id="MobiDB-lite"/>
    </source>
</evidence>
<dbReference type="EMBL" id="JAGIQL010000007">
    <property type="protein sequence ID" value="MBP0456555.1"/>
    <property type="molecule type" value="Genomic_DNA"/>
</dbReference>
<dbReference type="PROSITE" id="PS50995">
    <property type="entry name" value="HTH_MARR_2"/>
    <property type="match status" value="1"/>
</dbReference>
<comment type="caution">
    <text evidence="3">The sequence shown here is derived from an EMBL/GenBank/DDBJ whole genome shotgun (WGS) entry which is preliminary data.</text>
</comment>
<evidence type="ECO:0000313" key="3">
    <source>
        <dbReference type="EMBL" id="MBP0456555.1"/>
    </source>
</evidence>
<dbReference type="PANTHER" id="PTHR33164">
    <property type="entry name" value="TRANSCRIPTIONAL REGULATOR, MARR FAMILY"/>
    <property type="match status" value="1"/>
</dbReference>
<dbReference type="AlphaFoldDB" id="A0A940M5L2"/>
<gene>
    <name evidence="3" type="ORF">JFN87_03440</name>
</gene>
<dbReference type="InterPro" id="IPR036388">
    <property type="entry name" value="WH-like_DNA-bd_sf"/>
</dbReference>
<dbReference type="SMART" id="SM00347">
    <property type="entry name" value="HTH_MARR"/>
    <property type="match status" value="1"/>
</dbReference>
<dbReference type="Proteomes" id="UP000670475">
    <property type="component" value="Unassembled WGS sequence"/>
</dbReference>